<reference evidence="1 2" key="1">
    <citation type="submission" date="2007-01" db="EMBL/GenBank/DDBJ databases">
        <authorList>
            <person name="Haygood M."/>
            <person name="Podell S."/>
            <person name="Anderson C."/>
            <person name="Hopkinson B."/>
            <person name="Roe K."/>
            <person name="Barbeau K."/>
            <person name="Gaasterland T."/>
            <person name="Ferriera S."/>
            <person name="Johnson J."/>
            <person name="Kravitz S."/>
            <person name="Beeson K."/>
            <person name="Sutton G."/>
            <person name="Rogers Y.-H."/>
            <person name="Friedman R."/>
            <person name="Frazier M."/>
            <person name="Venter J.C."/>
        </authorList>
    </citation>
    <scope>NUCLEOTIDE SEQUENCE [LARGE SCALE GENOMIC DNA]</scope>
    <source>
        <strain evidence="1 2">ATCC 23134</strain>
    </source>
</reference>
<dbReference type="eggNOG" id="COG4886">
    <property type="taxonomic scope" value="Bacteria"/>
</dbReference>
<dbReference type="PANTHER" id="PTHR45752:SF187">
    <property type="entry name" value="LEUCINE-RICH REPEAT AND IQ DOMAIN-CONTAINING PROTEIN 4"/>
    <property type="match status" value="1"/>
</dbReference>
<proteinExistence type="predicted"/>
<protein>
    <recommendedName>
        <fullName evidence="3">Leucine-rich repeat containing protein</fullName>
    </recommendedName>
</protein>
<evidence type="ECO:0000313" key="2">
    <source>
        <dbReference type="Proteomes" id="UP000004095"/>
    </source>
</evidence>
<dbReference type="PANTHER" id="PTHR45752">
    <property type="entry name" value="LEUCINE-RICH REPEAT-CONTAINING"/>
    <property type="match status" value="1"/>
</dbReference>
<dbReference type="RefSeq" id="WP_002695814.1">
    <property type="nucleotide sequence ID" value="NZ_AAWS01000008.1"/>
</dbReference>
<dbReference type="Proteomes" id="UP000004095">
    <property type="component" value="Unassembled WGS sequence"/>
</dbReference>
<dbReference type="OrthoDB" id="1249515at2"/>
<keyword evidence="2" id="KW-1185">Reference proteome</keyword>
<dbReference type="AlphaFoldDB" id="A1ZI23"/>
<dbReference type="SUPFAM" id="SSF52058">
    <property type="entry name" value="L domain-like"/>
    <property type="match status" value="1"/>
</dbReference>
<dbReference type="EMBL" id="AAWS01000008">
    <property type="protein sequence ID" value="EAY30180.1"/>
    <property type="molecule type" value="Genomic_DNA"/>
</dbReference>
<organism evidence="1 2">
    <name type="scientific">Microscilla marina ATCC 23134</name>
    <dbReference type="NCBI Taxonomy" id="313606"/>
    <lineage>
        <taxon>Bacteria</taxon>
        <taxon>Pseudomonadati</taxon>
        <taxon>Bacteroidota</taxon>
        <taxon>Cytophagia</taxon>
        <taxon>Cytophagales</taxon>
        <taxon>Microscillaceae</taxon>
        <taxon>Microscilla</taxon>
    </lineage>
</organism>
<comment type="caution">
    <text evidence="1">The sequence shown here is derived from an EMBL/GenBank/DDBJ whole genome shotgun (WGS) entry which is preliminary data.</text>
</comment>
<accession>A1ZI23</accession>
<evidence type="ECO:0000313" key="1">
    <source>
        <dbReference type="EMBL" id="EAY30180.1"/>
    </source>
</evidence>
<sequence>MKYLLDLEKMTSDLSYKSFISDLTSENEPIEALDIKGLPEDKMQELPFKHFDNLEEIRIFDSGIGNFSQQAQYFSNLKSLTVLQTGENNAVGDEEQILSSNIGKANALTNLYICSDKIKYLPDAICQLKNIENLTLSVKGLLPEKLYLLSKLKSFRFDMMSERLDEKLILDTISKLNNLDSFSYTNPFSKRVPDFQDNLLNLENFVFSMLNVSELPTILPRMTKLKYLHLSNSLQTIPEWFVNLKGLEYLTIEGLADGQIPLFLKKLPNLHTINLMACLDVRLDDSRIEQIKNDFPELKILGVNADY</sequence>
<name>A1ZI23_MICM2</name>
<dbReference type="InterPro" id="IPR032675">
    <property type="entry name" value="LRR_dom_sf"/>
</dbReference>
<evidence type="ECO:0008006" key="3">
    <source>
        <dbReference type="Google" id="ProtNLM"/>
    </source>
</evidence>
<dbReference type="Gene3D" id="3.80.10.10">
    <property type="entry name" value="Ribonuclease Inhibitor"/>
    <property type="match status" value="1"/>
</dbReference>
<gene>
    <name evidence="1" type="ORF">M23134_05513</name>
</gene>
<dbReference type="InterPro" id="IPR050715">
    <property type="entry name" value="LRR-SigEffector_domain"/>
</dbReference>